<reference evidence="14" key="1">
    <citation type="submission" date="2021-12" db="EMBL/GenBank/DDBJ databases">
        <authorList>
            <person name="King R."/>
        </authorList>
    </citation>
    <scope>NUCLEOTIDE SEQUENCE</scope>
</reference>
<keyword evidence="3 9" id="KW-0645">Protease</keyword>
<dbReference type="InterPro" id="IPR038565">
    <property type="entry name" value="CLIP_sf"/>
</dbReference>
<accession>A0A9N9WHH7</accession>
<evidence type="ECO:0000256" key="4">
    <source>
        <dbReference type="ARBA" id="ARBA00022729"/>
    </source>
</evidence>
<dbReference type="Gene3D" id="3.30.1640.30">
    <property type="match status" value="1"/>
</dbReference>
<reference evidence="14" key="2">
    <citation type="submission" date="2022-10" db="EMBL/GenBank/DDBJ databases">
        <authorList>
            <consortium name="ENA_rothamsted_submissions"/>
            <consortium name="culmorum"/>
            <person name="King R."/>
        </authorList>
    </citation>
    <scope>NUCLEOTIDE SEQUENCE</scope>
</reference>
<dbReference type="Pfam" id="PF12032">
    <property type="entry name" value="CLIP"/>
    <property type="match status" value="1"/>
</dbReference>
<evidence type="ECO:0000256" key="8">
    <source>
        <dbReference type="ARBA" id="ARBA00024195"/>
    </source>
</evidence>
<dbReference type="Gene3D" id="2.40.10.10">
    <property type="entry name" value="Trypsin-like serine proteases"/>
    <property type="match status" value="2"/>
</dbReference>
<feature type="compositionally biased region" description="Polar residues" evidence="10">
    <location>
        <begin position="189"/>
        <end position="214"/>
    </location>
</feature>
<feature type="compositionally biased region" description="Low complexity" evidence="10">
    <location>
        <begin position="94"/>
        <end position="131"/>
    </location>
</feature>
<dbReference type="CDD" id="cd00190">
    <property type="entry name" value="Tryp_SPc"/>
    <property type="match status" value="1"/>
</dbReference>
<feature type="compositionally biased region" description="Polar residues" evidence="10">
    <location>
        <begin position="277"/>
        <end position="291"/>
    </location>
</feature>
<feature type="domain" description="Clip" evidence="13">
    <location>
        <begin position="317"/>
        <end position="370"/>
    </location>
</feature>
<dbReference type="Pfam" id="PF00089">
    <property type="entry name" value="Trypsin"/>
    <property type="match status" value="1"/>
</dbReference>
<feature type="compositionally biased region" description="Polar residues" evidence="10">
    <location>
        <begin position="132"/>
        <end position="155"/>
    </location>
</feature>
<feature type="compositionally biased region" description="Polar residues" evidence="10">
    <location>
        <begin position="231"/>
        <end position="258"/>
    </location>
</feature>
<dbReference type="InterPro" id="IPR018114">
    <property type="entry name" value="TRYPSIN_HIS"/>
</dbReference>
<dbReference type="InterPro" id="IPR009003">
    <property type="entry name" value="Peptidase_S1_PA"/>
</dbReference>
<evidence type="ECO:0008006" key="16">
    <source>
        <dbReference type="Google" id="ProtNLM"/>
    </source>
</evidence>
<evidence type="ECO:0000256" key="10">
    <source>
        <dbReference type="SAM" id="MobiDB-lite"/>
    </source>
</evidence>
<gene>
    <name evidence="14" type="ORF">DIATSA_LOCUS10660</name>
</gene>
<dbReference type="OrthoDB" id="425190at2759"/>
<dbReference type="PANTHER" id="PTHR24252">
    <property type="entry name" value="ACROSIN-RELATED"/>
    <property type="match status" value="1"/>
</dbReference>
<evidence type="ECO:0000256" key="9">
    <source>
        <dbReference type="RuleBase" id="RU363034"/>
    </source>
</evidence>
<dbReference type="GO" id="GO:0006508">
    <property type="term" value="P:proteolysis"/>
    <property type="evidence" value="ECO:0007669"/>
    <property type="project" value="UniProtKB-KW"/>
</dbReference>
<dbReference type="Proteomes" id="UP001153714">
    <property type="component" value="Chromosome 5"/>
</dbReference>
<evidence type="ECO:0000313" key="14">
    <source>
        <dbReference type="EMBL" id="CAG9793200.1"/>
    </source>
</evidence>
<keyword evidence="2" id="KW-0964">Secreted</keyword>
<dbReference type="InterPro" id="IPR033116">
    <property type="entry name" value="TRYPSIN_SER"/>
</dbReference>
<dbReference type="PROSITE" id="PS50240">
    <property type="entry name" value="TRYPSIN_DOM"/>
    <property type="match status" value="1"/>
</dbReference>
<feature type="chain" id="PRO_5040366339" description="CLIP domain-containing serine protease" evidence="11">
    <location>
        <begin position="25"/>
        <end position="681"/>
    </location>
</feature>
<dbReference type="SUPFAM" id="SSF50494">
    <property type="entry name" value="Trypsin-like serine proteases"/>
    <property type="match status" value="1"/>
</dbReference>
<feature type="signal peptide" evidence="11">
    <location>
        <begin position="1"/>
        <end position="24"/>
    </location>
</feature>
<organism evidence="14 15">
    <name type="scientific">Diatraea saccharalis</name>
    <name type="common">sugarcane borer</name>
    <dbReference type="NCBI Taxonomy" id="40085"/>
    <lineage>
        <taxon>Eukaryota</taxon>
        <taxon>Metazoa</taxon>
        <taxon>Ecdysozoa</taxon>
        <taxon>Arthropoda</taxon>
        <taxon>Hexapoda</taxon>
        <taxon>Insecta</taxon>
        <taxon>Pterygota</taxon>
        <taxon>Neoptera</taxon>
        <taxon>Endopterygota</taxon>
        <taxon>Lepidoptera</taxon>
        <taxon>Glossata</taxon>
        <taxon>Ditrysia</taxon>
        <taxon>Pyraloidea</taxon>
        <taxon>Crambidae</taxon>
        <taxon>Crambinae</taxon>
        <taxon>Diatraea</taxon>
    </lineage>
</organism>
<dbReference type="InterPro" id="IPR043504">
    <property type="entry name" value="Peptidase_S1_PA_chymotrypsin"/>
</dbReference>
<evidence type="ECO:0000256" key="11">
    <source>
        <dbReference type="SAM" id="SignalP"/>
    </source>
</evidence>
<dbReference type="PRINTS" id="PR00722">
    <property type="entry name" value="CHYMOTRYPSIN"/>
</dbReference>
<evidence type="ECO:0000256" key="5">
    <source>
        <dbReference type="ARBA" id="ARBA00022801"/>
    </source>
</evidence>
<sequence>MSVRIMAKVFVALCLCLSVSFVSCQYGFFPSRQERRQDGSFGLNFLPDPSRITAQLAGILHLRPENQNTNPEYVYPFKQKPGITNNRRPDEYHQQNGYGQNQYNNNQYGLDNQYNQYQNQGQQNPNQFEQNTQHNPNQFGQDSQTNQFSQNNPFAQNVPFGQSVPFGQNAQSGQSVPFGQNVPFGQSVPFGQNDQSGQSVPFGQNVPSGQNVPFGQSVPFGQNVKFEQNKENTQQNQGGQVGFPTSDSTKVNFVNNFNEPDPSNDGQQGKISDGDAYSNNSPVNFGQQTELPQLTPVPTFEKRNNFNFGSAGIFQQTCQTVEKGVGNCISLLQCPKYLRILQDSRANANAVQILRRAHCGFDGSNPKVCCPLQGIPTAPPVTPAPVITTTTPAPSPTSKTIGGSDFVDALPEPPVCGISNASFSRVVGGVKAKLGDFPWMALLGYKRRTGAGARWLCGGSLVTNKHVLTAAHCIHGHEDDLYVVRLGELDLEKEDEGATPVDVPIKTKIKHEDYSATAFTNDIGILVLEREVTFTSLIKPICIPKDSELRARSFEDYNPIIAGWGDTEFQGPSATHLQALQLPVVSNDFCAQAYINYKMQKIDERVLCAGYKKGGKDACQGDSGGPLMQPIWNDVDYTTHFYQIGVVSFGRKCAEAGFPGVYSRVTYFVPWLEEKLLNKAA</sequence>
<evidence type="ECO:0000256" key="6">
    <source>
        <dbReference type="ARBA" id="ARBA00022825"/>
    </source>
</evidence>
<keyword evidence="7" id="KW-1015">Disulfide bond</keyword>
<dbReference type="AlphaFoldDB" id="A0A9N9WHH7"/>
<keyword evidence="5 9" id="KW-0378">Hydrolase</keyword>
<keyword evidence="15" id="KW-1185">Reference proteome</keyword>
<dbReference type="GO" id="GO:0004252">
    <property type="term" value="F:serine-type endopeptidase activity"/>
    <property type="evidence" value="ECO:0007669"/>
    <property type="project" value="InterPro"/>
</dbReference>
<evidence type="ECO:0000256" key="7">
    <source>
        <dbReference type="ARBA" id="ARBA00023157"/>
    </source>
</evidence>
<evidence type="ECO:0000259" key="13">
    <source>
        <dbReference type="PROSITE" id="PS51888"/>
    </source>
</evidence>
<name>A0A9N9WHH7_9NEOP</name>
<evidence type="ECO:0000256" key="3">
    <source>
        <dbReference type="ARBA" id="ARBA00022670"/>
    </source>
</evidence>
<dbReference type="PROSITE" id="PS51257">
    <property type="entry name" value="PROKAR_LIPOPROTEIN"/>
    <property type="match status" value="1"/>
</dbReference>
<dbReference type="InterPro" id="IPR001314">
    <property type="entry name" value="Peptidase_S1A"/>
</dbReference>
<dbReference type="PANTHER" id="PTHR24252:SF7">
    <property type="entry name" value="HYALIN"/>
    <property type="match status" value="1"/>
</dbReference>
<proteinExistence type="inferred from homology"/>
<dbReference type="GO" id="GO:0005576">
    <property type="term" value="C:extracellular region"/>
    <property type="evidence" value="ECO:0007669"/>
    <property type="project" value="UniProtKB-SubCell"/>
</dbReference>
<evidence type="ECO:0000259" key="12">
    <source>
        <dbReference type="PROSITE" id="PS50240"/>
    </source>
</evidence>
<dbReference type="InterPro" id="IPR022700">
    <property type="entry name" value="CLIP"/>
</dbReference>
<feature type="region of interest" description="Disordered" evidence="10">
    <location>
        <begin position="68"/>
        <end position="219"/>
    </location>
</feature>
<keyword evidence="4 11" id="KW-0732">Signal</keyword>
<feature type="domain" description="Peptidase S1" evidence="12">
    <location>
        <begin position="426"/>
        <end position="677"/>
    </location>
</feature>
<keyword evidence="6 9" id="KW-0720">Serine protease</keyword>
<comment type="subcellular location">
    <subcellularLocation>
        <location evidence="1">Secreted</location>
    </subcellularLocation>
</comment>
<dbReference type="SMART" id="SM00680">
    <property type="entry name" value="CLIP"/>
    <property type="match status" value="1"/>
</dbReference>
<dbReference type="InterPro" id="IPR001254">
    <property type="entry name" value="Trypsin_dom"/>
</dbReference>
<dbReference type="EMBL" id="OU893336">
    <property type="protein sequence ID" value="CAG9793200.1"/>
    <property type="molecule type" value="Genomic_DNA"/>
</dbReference>
<dbReference type="PROSITE" id="PS00135">
    <property type="entry name" value="TRYPSIN_SER"/>
    <property type="match status" value="1"/>
</dbReference>
<protein>
    <recommendedName>
        <fullName evidence="16">CLIP domain-containing serine protease</fullName>
    </recommendedName>
</protein>
<dbReference type="FunFam" id="2.40.10.10:FF:000015">
    <property type="entry name" value="Atrial natriuretic peptide-converting enzyme"/>
    <property type="match status" value="1"/>
</dbReference>
<comment type="similarity">
    <text evidence="8">Belongs to the peptidase S1 family. CLIP subfamily.</text>
</comment>
<dbReference type="PROSITE" id="PS51888">
    <property type="entry name" value="CLIP"/>
    <property type="match status" value="1"/>
</dbReference>
<evidence type="ECO:0000313" key="15">
    <source>
        <dbReference type="Proteomes" id="UP001153714"/>
    </source>
</evidence>
<dbReference type="PROSITE" id="PS00134">
    <property type="entry name" value="TRYPSIN_HIS"/>
    <property type="match status" value="1"/>
</dbReference>
<evidence type="ECO:0000256" key="2">
    <source>
        <dbReference type="ARBA" id="ARBA00022525"/>
    </source>
</evidence>
<evidence type="ECO:0000256" key="1">
    <source>
        <dbReference type="ARBA" id="ARBA00004613"/>
    </source>
</evidence>
<feature type="region of interest" description="Disordered" evidence="10">
    <location>
        <begin position="231"/>
        <end position="291"/>
    </location>
</feature>
<feature type="compositionally biased region" description="Polar residues" evidence="10">
    <location>
        <begin position="165"/>
        <end position="178"/>
    </location>
</feature>
<dbReference type="SMART" id="SM00020">
    <property type="entry name" value="Tryp_SPc"/>
    <property type="match status" value="1"/>
</dbReference>